<dbReference type="EMBL" id="ML213597">
    <property type="protein sequence ID" value="TFK40131.1"/>
    <property type="molecule type" value="Genomic_DNA"/>
</dbReference>
<name>A0A5C3MG38_9AGAR</name>
<keyword evidence="3" id="KW-0119">Carbohydrate metabolism</keyword>
<dbReference type="InterPro" id="IPR002022">
    <property type="entry name" value="Pec_lyase"/>
</dbReference>
<dbReference type="InterPro" id="IPR012334">
    <property type="entry name" value="Pectin_lyas_fold"/>
</dbReference>
<dbReference type="InterPro" id="IPR011050">
    <property type="entry name" value="Pectin_lyase_fold/virulence"/>
</dbReference>
<keyword evidence="4" id="KW-0732">Signal</keyword>
<feature type="chain" id="PRO_5023020289" evidence="4">
    <location>
        <begin position="18"/>
        <end position="319"/>
    </location>
</feature>
<dbReference type="SMART" id="SM00656">
    <property type="entry name" value="Amb_all"/>
    <property type="match status" value="1"/>
</dbReference>
<protein>
    <submittedName>
        <fullName evidence="6">Polysaccharide lyase family 1 protein</fullName>
    </submittedName>
</protein>
<dbReference type="Gene3D" id="2.160.20.10">
    <property type="entry name" value="Single-stranded right-handed beta-helix, Pectin lyase-like"/>
    <property type="match status" value="1"/>
</dbReference>
<reference evidence="6 7" key="1">
    <citation type="journal article" date="2019" name="Nat. Ecol. Evol.">
        <title>Megaphylogeny resolves global patterns of mushroom evolution.</title>
        <authorList>
            <person name="Varga T."/>
            <person name="Krizsan K."/>
            <person name="Foldi C."/>
            <person name="Dima B."/>
            <person name="Sanchez-Garcia M."/>
            <person name="Sanchez-Ramirez S."/>
            <person name="Szollosi G.J."/>
            <person name="Szarkandi J.G."/>
            <person name="Papp V."/>
            <person name="Albert L."/>
            <person name="Andreopoulos W."/>
            <person name="Angelini C."/>
            <person name="Antonin V."/>
            <person name="Barry K.W."/>
            <person name="Bougher N.L."/>
            <person name="Buchanan P."/>
            <person name="Buyck B."/>
            <person name="Bense V."/>
            <person name="Catcheside P."/>
            <person name="Chovatia M."/>
            <person name="Cooper J."/>
            <person name="Damon W."/>
            <person name="Desjardin D."/>
            <person name="Finy P."/>
            <person name="Geml J."/>
            <person name="Haridas S."/>
            <person name="Hughes K."/>
            <person name="Justo A."/>
            <person name="Karasinski D."/>
            <person name="Kautmanova I."/>
            <person name="Kiss B."/>
            <person name="Kocsube S."/>
            <person name="Kotiranta H."/>
            <person name="LaButti K.M."/>
            <person name="Lechner B.E."/>
            <person name="Liimatainen K."/>
            <person name="Lipzen A."/>
            <person name="Lukacs Z."/>
            <person name="Mihaltcheva S."/>
            <person name="Morgado L.N."/>
            <person name="Niskanen T."/>
            <person name="Noordeloos M.E."/>
            <person name="Ohm R.A."/>
            <person name="Ortiz-Santana B."/>
            <person name="Ovrebo C."/>
            <person name="Racz N."/>
            <person name="Riley R."/>
            <person name="Savchenko A."/>
            <person name="Shiryaev A."/>
            <person name="Soop K."/>
            <person name="Spirin V."/>
            <person name="Szebenyi C."/>
            <person name="Tomsovsky M."/>
            <person name="Tulloss R.E."/>
            <person name="Uehling J."/>
            <person name="Grigoriev I.V."/>
            <person name="Vagvolgyi C."/>
            <person name="Papp T."/>
            <person name="Martin F.M."/>
            <person name="Miettinen O."/>
            <person name="Hibbett D.S."/>
            <person name="Nagy L.G."/>
        </authorList>
    </citation>
    <scope>NUCLEOTIDE SEQUENCE [LARGE SCALE GENOMIC DNA]</scope>
    <source>
        <strain evidence="6 7">CBS 166.37</strain>
    </source>
</reference>
<evidence type="ECO:0000313" key="7">
    <source>
        <dbReference type="Proteomes" id="UP000308652"/>
    </source>
</evidence>
<keyword evidence="3" id="KW-0964">Secreted</keyword>
<dbReference type="PANTHER" id="PTHR31683:SF18">
    <property type="entry name" value="PECTATE LYASE 21-RELATED"/>
    <property type="match status" value="1"/>
</dbReference>
<evidence type="ECO:0000256" key="4">
    <source>
        <dbReference type="SAM" id="SignalP"/>
    </source>
</evidence>
<evidence type="ECO:0000313" key="6">
    <source>
        <dbReference type="EMBL" id="TFK40131.1"/>
    </source>
</evidence>
<keyword evidence="3" id="KW-0624">Polysaccharide degradation</keyword>
<evidence type="ECO:0000256" key="1">
    <source>
        <dbReference type="ARBA" id="ARBA00010980"/>
    </source>
</evidence>
<proteinExistence type="inferred from homology"/>
<evidence type="ECO:0000256" key="3">
    <source>
        <dbReference type="RuleBase" id="RU361173"/>
    </source>
</evidence>
<dbReference type="STRING" id="68775.A0A5C3MG38"/>
<dbReference type="Pfam" id="PF00544">
    <property type="entry name" value="Pectate_lyase_4"/>
    <property type="match status" value="1"/>
</dbReference>
<feature type="domain" description="Pectate lyase" evidence="5">
    <location>
        <begin position="32"/>
        <end position="244"/>
    </location>
</feature>
<dbReference type="GO" id="GO:0005576">
    <property type="term" value="C:extracellular region"/>
    <property type="evidence" value="ECO:0007669"/>
    <property type="project" value="UniProtKB-SubCell"/>
</dbReference>
<dbReference type="OrthoDB" id="1637350at2759"/>
<keyword evidence="2 3" id="KW-0456">Lyase</keyword>
<organism evidence="6 7">
    <name type="scientific">Crucibulum laeve</name>
    <dbReference type="NCBI Taxonomy" id="68775"/>
    <lineage>
        <taxon>Eukaryota</taxon>
        <taxon>Fungi</taxon>
        <taxon>Dikarya</taxon>
        <taxon>Basidiomycota</taxon>
        <taxon>Agaricomycotina</taxon>
        <taxon>Agaricomycetes</taxon>
        <taxon>Agaricomycetidae</taxon>
        <taxon>Agaricales</taxon>
        <taxon>Agaricineae</taxon>
        <taxon>Nidulariaceae</taxon>
        <taxon>Crucibulum</taxon>
    </lineage>
</organism>
<feature type="signal peptide" evidence="4">
    <location>
        <begin position="1"/>
        <end position="17"/>
    </location>
</feature>
<gene>
    <name evidence="6" type="ORF">BDQ12DRAFT_484656</name>
</gene>
<comment type="similarity">
    <text evidence="1 3">Belongs to the polysaccharide lyase 1 family.</text>
</comment>
<dbReference type="Proteomes" id="UP000308652">
    <property type="component" value="Unassembled WGS sequence"/>
</dbReference>
<accession>A0A5C3MG38</accession>
<evidence type="ECO:0000259" key="5">
    <source>
        <dbReference type="SMART" id="SM00656"/>
    </source>
</evidence>
<dbReference type="PANTHER" id="PTHR31683">
    <property type="entry name" value="PECTATE LYASE 18-RELATED"/>
    <property type="match status" value="1"/>
</dbReference>
<keyword evidence="7" id="KW-1185">Reference proteome</keyword>
<dbReference type="AlphaFoldDB" id="A0A5C3MG38"/>
<dbReference type="GO" id="GO:0000272">
    <property type="term" value="P:polysaccharide catabolic process"/>
    <property type="evidence" value="ECO:0007669"/>
    <property type="project" value="UniProtKB-KW"/>
</dbReference>
<comment type="subcellular location">
    <subcellularLocation>
        <location evidence="3">Secreted</location>
    </subcellularLocation>
</comment>
<evidence type="ECO:0000256" key="2">
    <source>
        <dbReference type="ARBA" id="ARBA00023239"/>
    </source>
</evidence>
<dbReference type="GO" id="GO:0030570">
    <property type="term" value="F:pectate lyase activity"/>
    <property type="evidence" value="ECO:0007669"/>
    <property type="project" value="InterPro"/>
</dbReference>
<dbReference type="InterPro" id="IPR045032">
    <property type="entry name" value="PEL"/>
</dbReference>
<sequence length="319" mass="34136">MMIRCLLLCTLFAFVAAQDGYASQNGGTKGGAGGTTTTVSAAAAFQTAVKSDTAKVVYLKGPISLSSQAVVGNNTSIIGVGTSGVINGGGLRVSSKSNIIIRNLLINKVVGNDAITIQKSHNIWVDHNEFYSDTTHGFDYYDGQVDITHACDFITVSYNYFHDHYKCSLIGHDPSNAAEDTGKFHITYHHNRWNNIHTRTPAMRFAHVHSYNNLFDNIVSQGIHSRSQAQVLIEGNVFSNTTEPVSTYGFVIPDDSPDDPSGDFEPNGFANFGAANDFGTGKNNITATGSFTSVPYSYTLTPLASVRSTVTSGAGIGKI</sequence>
<dbReference type="SUPFAM" id="SSF51126">
    <property type="entry name" value="Pectin lyase-like"/>
    <property type="match status" value="1"/>
</dbReference>